<evidence type="ECO:0000313" key="2">
    <source>
        <dbReference type="EMBL" id="KAF2173461.1"/>
    </source>
</evidence>
<sequence length="205" mass="22874">MPARAVFHLRNSSQSAQHYPNNNTMPNKEISETAKLYAALFKQVREKFDAEEFDECDRLALWLLTKADLPVIIRTRCHMMLASAYAQDTREKMEPKDWLGHADAAVEIRRKAREQGLVVKDKSIEDAEKIQERAKQSYQELVDAGAHQKSDRGESRGEGSEGANNPGKKDLAVPALREVNIARVASGGGAECKHSGTYESIAVKH</sequence>
<feature type="region of interest" description="Disordered" evidence="1">
    <location>
        <begin position="135"/>
        <end position="174"/>
    </location>
</feature>
<feature type="compositionally biased region" description="Basic and acidic residues" evidence="1">
    <location>
        <begin position="146"/>
        <end position="159"/>
    </location>
</feature>
<proteinExistence type="predicted"/>
<dbReference type="GeneID" id="54564214"/>
<evidence type="ECO:0000256" key="1">
    <source>
        <dbReference type="SAM" id="MobiDB-lite"/>
    </source>
</evidence>
<gene>
    <name evidence="2" type="ORF">M409DRAFT_48435</name>
</gene>
<dbReference type="RefSeq" id="XP_033674350.1">
    <property type="nucleotide sequence ID" value="XM_033810942.1"/>
</dbReference>
<dbReference type="AlphaFoldDB" id="A0A6A6D263"/>
<accession>A0A6A6D263</accession>
<dbReference type="Proteomes" id="UP000799537">
    <property type="component" value="Unassembled WGS sequence"/>
</dbReference>
<name>A0A6A6D263_ZASCE</name>
<protein>
    <submittedName>
        <fullName evidence="2">Uncharacterized protein</fullName>
    </submittedName>
</protein>
<evidence type="ECO:0000313" key="3">
    <source>
        <dbReference type="Proteomes" id="UP000799537"/>
    </source>
</evidence>
<feature type="region of interest" description="Disordered" evidence="1">
    <location>
        <begin position="186"/>
        <end position="205"/>
    </location>
</feature>
<dbReference type="EMBL" id="ML993579">
    <property type="protein sequence ID" value="KAF2173461.1"/>
    <property type="molecule type" value="Genomic_DNA"/>
</dbReference>
<dbReference type="OrthoDB" id="3650784at2759"/>
<reference evidence="2" key="1">
    <citation type="journal article" date="2020" name="Stud. Mycol.">
        <title>101 Dothideomycetes genomes: a test case for predicting lifestyles and emergence of pathogens.</title>
        <authorList>
            <person name="Haridas S."/>
            <person name="Albert R."/>
            <person name="Binder M."/>
            <person name="Bloem J."/>
            <person name="Labutti K."/>
            <person name="Salamov A."/>
            <person name="Andreopoulos B."/>
            <person name="Baker S."/>
            <person name="Barry K."/>
            <person name="Bills G."/>
            <person name="Bluhm B."/>
            <person name="Cannon C."/>
            <person name="Castanera R."/>
            <person name="Culley D."/>
            <person name="Daum C."/>
            <person name="Ezra D."/>
            <person name="Gonzalez J."/>
            <person name="Henrissat B."/>
            <person name="Kuo A."/>
            <person name="Liang C."/>
            <person name="Lipzen A."/>
            <person name="Lutzoni F."/>
            <person name="Magnuson J."/>
            <person name="Mondo S."/>
            <person name="Nolan M."/>
            <person name="Ohm R."/>
            <person name="Pangilinan J."/>
            <person name="Park H.-J."/>
            <person name="Ramirez L."/>
            <person name="Alfaro M."/>
            <person name="Sun H."/>
            <person name="Tritt A."/>
            <person name="Yoshinaga Y."/>
            <person name="Zwiers L.-H."/>
            <person name="Turgeon B."/>
            <person name="Goodwin S."/>
            <person name="Spatafora J."/>
            <person name="Crous P."/>
            <person name="Grigoriev I."/>
        </authorList>
    </citation>
    <scope>NUCLEOTIDE SEQUENCE</scope>
    <source>
        <strain evidence="2">ATCC 36951</strain>
    </source>
</reference>
<organism evidence="2 3">
    <name type="scientific">Zasmidium cellare ATCC 36951</name>
    <dbReference type="NCBI Taxonomy" id="1080233"/>
    <lineage>
        <taxon>Eukaryota</taxon>
        <taxon>Fungi</taxon>
        <taxon>Dikarya</taxon>
        <taxon>Ascomycota</taxon>
        <taxon>Pezizomycotina</taxon>
        <taxon>Dothideomycetes</taxon>
        <taxon>Dothideomycetidae</taxon>
        <taxon>Mycosphaerellales</taxon>
        <taxon>Mycosphaerellaceae</taxon>
        <taxon>Zasmidium</taxon>
    </lineage>
</organism>
<keyword evidence="3" id="KW-1185">Reference proteome</keyword>